<dbReference type="AlphaFoldDB" id="A0A7S3NH95"/>
<gene>
    <name evidence="5" type="ORF">ALAG00032_LOCUS829</name>
</gene>
<keyword evidence="2 3" id="KW-0067">ATP-binding</keyword>
<keyword evidence="1 3" id="KW-0547">Nucleotide-binding</keyword>
<keyword evidence="4" id="KW-0732">Signal</keyword>
<reference evidence="5" key="1">
    <citation type="submission" date="2021-01" db="EMBL/GenBank/DDBJ databases">
        <authorList>
            <person name="Corre E."/>
            <person name="Pelletier E."/>
            <person name="Niang G."/>
            <person name="Scheremetjew M."/>
            <person name="Finn R."/>
            <person name="Kale V."/>
            <person name="Holt S."/>
            <person name="Cochrane G."/>
            <person name="Meng A."/>
            <person name="Brown T."/>
            <person name="Cohen L."/>
        </authorList>
    </citation>
    <scope>NUCLEOTIDE SEQUENCE</scope>
    <source>
        <strain evidence="5">CCMP1510</strain>
    </source>
</reference>
<comment type="similarity">
    <text evidence="3">Belongs to the heat shock protein 70 family.</text>
</comment>
<evidence type="ECO:0000313" key="5">
    <source>
        <dbReference type="EMBL" id="CAE0360100.1"/>
    </source>
</evidence>
<dbReference type="GO" id="GO:0140662">
    <property type="term" value="F:ATP-dependent protein folding chaperone"/>
    <property type="evidence" value="ECO:0007669"/>
    <property type="project" value="InterPro"/>
</dbReference>
<dbReference type="SUPFAM" id="SSF53067">
    <property type="entry name" value="Actin-like ATPase domain"/>
    <property type="match status" value="1"/>
</dbReference>
<organism evidence="5">
    <name type="scientific">Aureoumbra lagunensis</name>
    <dbReference type="NCBI Taxonomy" id="44058"/>
    <lineage>
        <taxon>Eukaryota</taxon>
        <taxon>Sar</taxon>
        <taxon>Stramenopiles</taxon>
        <taxon>Ochrophyta</taxon>
        <taxon>Pelagophyceae</taxon>
        <taxon>Pelagomonadales</taxon>
        <taxon>Aureoumbra</taxon>
    </lineage>
</organism>
<feature type="chain" id="PRO_5031460389" evidence="4">
    <location>
        <begin position="20"/>
        <end position="534"/>
    </location>
</feature>
<feature type="signal peptide" evidence="4">
    <location>
        <begin position="1"/>
        <end position="19"/>
    </location>
</feature>
<dbReference type="PROSITE" id="PS00297">
    <property type="entry name" value="HSP70_1"/>
    <property type="match status" value="1"/>
</dbReference>
<evidence type="ECO:0000256" key="4">
    <source>
        <dbReference type="SAM" id="SignalP"/>
    </source>
</evidence>
<evidence type="ECO:0000256" key="3">
    <source>
        <dbReference type="RuleBase" id="RU003322"/>
    </source>
</evidence>
<accession>A0A7S3NH95</accession>
<protein>
    <submittedName>
        <fullName evidence="5">Uncharacterized protein</fullName>
    </submittedName>
</protein>
<dbReference type="EMBL" id="HBIJ01001108">
    <property type="protein sequence ID" value="CAE0360100.1"/>
    <property type="molecule type" value="Transcribed_RNA"/>
</dbReference>
<dbReference type="GO" id="GO:0005524">
    <property type="term" value="F:ATP binding"/>
    <property type="evidence" value="ECO:0007669"/>
    <property type="project" value="UniProtKB-KW"/>
</dbReference>
<evidence type="ECO:0000256" key="1">
    <source>
        <dbReference type="ARBA" id="ARBA00022741"/>
    </source>
</evidence>
<dbReference type="Pfam" id="PF00012">
    <property type="entry name" value="HSP70"/>
    <property type="match status" value="2"/>
</dbReference>
<proteinExistence type="inferred from homology"/>
<dbReference type="InterPro" id="IPR043129">
    <property type="entry name" value="ATPase_NBD"/>
</dbReference>
<evidence type="ECO:0000256" key="2">
    <source>
        <dbReference type="ARBA" id="ARBA00022840"/>
    </source>
</evidence>
<dbReference type="Gene3D" id="3.90.640.10">
    <property type="entry name" value="Actin, Chain A, domain 4"/>
    <property type="match status" value="1"/>
</dbReference>
<dbReference type="InterPro" id="IPR018181">
    <property type="entry name" value="Heat_shock_70_CS"/>
</dbReference>
<dbReference type="InterPro" id="IPR013126">
    <property type="entry name" value="Hsp_70_fam"/>
</dbReference>
<sequence>MMLFLLVGILLALIHQSQSISIGIDLGTSNSCVAVVRDNGKCEMVSMHQDGSCNLPSVCAVVGQADDSIHAQVKYFNEKEEEAGVLVTGWKRALGLDAKSASWRLSKREAAGLGLDDGAYGLVALCPPGTNLRVQPQSCTECVLKELILRTEKSLGERVDKAVIGVPASYLPAQRAAVERAAINIGINKVRLANEPELAAHAYGHALEQNTNEANVLVFDLGGGTLDVSIVAVGGATRTMEVIATAGDPCLGGIDFTRALAFHLRLSSFENNALSKLLDARQQNSNAFNQAEIAKIALAYQDQIEIDTDLIATRHDLEIASEAQLRQAAACVRRAAIIAGANLVGDIAAFPDDDSSLRRGKKKKSKKNQFNDNLREIRQRLPKGQVLRRFPSAANARTINDVILVGAATRMPCIPRMLSHLTGISVAIRPDIDPEYAVAKGAAIRAAMNDQRLEDFVVFDAWQAQVLRHFTKKEAAKRLSSSQDNSSSLTARHKRLKKVIVRAPDGKRETITVEEDDDHSFDLLMIQEDEEATT</sequence>
<dbReference type="Gene3D" id="3.30.420.40">
    <property type="match status" value="4"/>
</dbReference>
<dbReference type="PRINTS" id="PR00301">
    <property type="entry name" value="HEATSHOCK70"/>
</dbReference>
<dbReference type="PROSITE" id="PS00329">
    <property type="entry name" value="HSP70_2"/>
    <property type="match status" value="1"/>
</dbReference>
<name>A0A7S3NH95_9STRA</name>
<dbReference type="PANTHER" id="PTHR19375">
    <property type="entry name" value="HEAT SHOCK PROTEIN 70KDA"/>
    <property type="match status" value="1"/>
</dbReference>